<evidence type="ECO:0000256" key="15">
    <source>
        <dbReference type="ARBA" id="ARBA00023172"/>
    </source>
</evidence>
<dbReference type="GO" id="GO:0003887">
    <property type="term" value="F:DNA-directed DNA polymerase activity"/>
    <property type="evidence" value="ECO:0007669"/>
    <property type="project" value="UniProtKB-KW"/>
</dbReference>
<keyword evidence="24" id="KW-1185">Reference proteome</keyword>
<dbReference type="GO" id="GO:0046872">
    <property type="term" value="F:metal ion binding"/>
    <property type="evidence" value="ECO:0007669"/>
    <property type="project" value="UniProtKB-KW"/>
</dbReference>
<keyword evidence="9" id="KW-0227">DNA damage</keyword>
<dbReference type="EMBL" id="CCSF01000001">
    <property type="protein sequence ID" value="CDZ93224.1"/>
    <property type="molecule type" value="Genomic_DNA"/>
</dbReference>
<dbReference type="InterPro" id="IPR014143">
    <property type="entry name" value="NHEJ_ligase_prk"/>
</dbReference>
<organism evidence="23 24">
    <name type="scientific">Pseudomonas saudiphocaensis</name>
    <dbReference type="NCBI Taxonomy" id="1499686"/>
    <lineage>
        <taxon>Bacteria</taxon>
        <taxon>Pseudomonadati</taxon>
        <taxon>Pseudomonadota</taxon>
        <taxon>Gammaproteobacteria</taxon>
        <taxon>Pseudomonadales</taxon>
        <taxon>Pseudomonadaceae</taxon>
        <taxon>Pseudomonas</taxon>
    </lineage>
</organism>
<evidence type="ECO:0000256" key="1">
    <source>
        <dbReference type="ARBA" id="ARBA00001936"/>
    </source>
</evidence>
<evidence type="ECO:0000256" key="3">
    <source>
        <dbReference type="ARBA" id="ARBA00022598"/>
    </source>
</evidence>
<feature type="domain" description="ATP-dependent DNA ligase family profile" evidence="22">
    <location>
        <begin position="316"/>
        <end position="399"/>
    </location>
</feature>
<dbReference type="InterPro" id="IPR052171">
    <property type="entry name" value="NHEJ_LigD"/>
</dbReference>
<dbReference type="eggNOG" id="COG3285">
    <property type="taxonomic scope" value="Bacteria"/>
</dbReference>
<dbReference type="NCBIfam" id="TIGR02778">
    <property type="entry name" value="ligD_pol"/>
    <property type="match status" value="1"/>
</dbReference>
<keyword evidence="16" id="KW-0234">DNA repair</keyword>
<evidence type="ECO:0000256" key="5">
    <source>
        <dbReference type="ARBA" id="ARBA00022695"/>
    </source>
</evidence>
<evidence type="ECO:0000256" key="10">
    <source>
        <dbReference type="ARBA" id="ARBA00022801"/>
    </source>
</evidence>
<dbReference type="PANTHER" id="PTHR42705:SF2">
    <property type="entry name" value="BIFUNCTIONAL NON-HOMOLOGOUS END JOINING PROTEIN LIGD"/>
    <property type="match status" value="1"/>
</dbReference>
<evidence type="ECO:0000256" key="6">
    <source>
        <dbReference type="ARBA" id="ARBA00022722"/>
    </source>
</evidence>
<evidence type="ECO:0000256" key="16">
    <source>
        <dbReference type="ARBA" id="ARBA00023204"/>
    </source>
</evidence>
<dbReference type="STRING" id="1499686.BN1079_00511"/>
<evidence type="ECO:0000256" key="9">
    <source>
        <dbReference type="ARBA" id="ARBA00022763"/>
    </source>
</evidence>
<dbReference type="InterPro" id="IPR014146">
    <property type="entry name" value="LigD_ligase_dom"/>
</dbReference>
<dbReference type="GO" id="GO:0006281">
    <property type="term" value="P:DNA repair"/>
    <property type="evidence" value="ECO:0007669"/>
    <property type="project" value="UniProtKB-KW"/>
</dbReference>
<dbReference type="eggNOG" id="COG1793">
    <property type="taxonomic scope" value="Bacteria"/>
</dbReference>
<dbReference type="InterPro" id="IPR033651">
    <property type="entry name" value="PaeLigD_Pol-like"/>
</dbReference>
<dbReference type="EC" id="6.5.1.1" evidence="2"/>
<feature type="compositionally biased region" description="Basic and acidic residues" evidence="21">
    <location>
        <begin position="8"/>
        <end position="24"/>
    </location>
</feature>
<dbReference type="GO" id="GO:0003677">
    <property type="term" value="F:DNA binding"/>
    <property type="evidence" value="ECO:0007669"/>
    <property type="project" value="UniProtKB-KW"/>
</dbReference>
<keyword evidence="12" id="KW-0067">ATP-binding</keyword>
<keyword evidence="5" id="KW-0548">Nucleotidyltransferase</keyword>
<evidence type="ECO:0000259" key="22">
    <source>
        <dbReference type="PROSITE" id="PS50160"/>
    </source>
</evidence>
<dbReference type="PANTHER" id="PTHR42705">
    <property type="entry name" value="BIFUNCTIONAL NON-HOMOLOGOUS END JOINING PROTEIN LIGD"/>
    <property type="match status" value="1"/>
</dbReference>
<dbReference type="SUPFAM" id="SSF56091">
    <property type="entry name" value="DNA ligase/mRNA capping enzyme, catalytic domain"/>
    <property type="match status" value="1"/>
</dbReference>
<dbReference type="GO" id="GO:0005524">
    <property type="term" value="F:ATP binding"/>
    <property type="evidence" value="ECO:0007669"/>
    <property type="project" value="UniProtKB-KW"/>
</dbReference>
<evidence type="ECO:0000256" key="7">
    <source>
        <dbReference type="ARBA" id="ARBA00022723"/>
    </source>
</evidence>
<dbReference type="InterPro" id="IPR012340">
    <property type="entry name" value="NA-bd_OB-fold"/>
</dbReference>
<sequence>MARVQSEYNRKRNFERTSEPPERPGKRRSKAGALRFVVQKHDARRLHYDFRLELDGTLKSWAVPKGPSLDPRDKRLAVHVEDHPLDYAGFEGSIPEGSYGAGDVIVWDHGIWQPQGDPAADYAAGKLKFTLVGEKLAGDWTLVRTRLRGSSDKQQWLLIKERDDIARSSDEYDIVEAQPQSVISGTLVGGPSKAPKRKAASKAKETREVSAAFPDSLAPQLATLVDRPPEGDWLYEVKYDGYRILARIRGGEVRLFTRNGHDWTQRLPQQAKALAKLGLEDSWLDGEVVALNKEGLPDFQQLQNAFDVGRSQGLIYFLFDAPFINGQDLRQSPLEQRREQLKALLGNTDDTPLRFSDAFTAHHRDIVASACAMSLEGVIGKRSGSLYVSRRNPDWIKLKCRLRQEFVIVGYSSPKGSRSGFGALLLAVSEDDGLRYAGRVGTGFGEASLKDIHQRLHKLARADSPLAKKLSAAQARGVSWVEPQLVGEVEFAEWTREGIVRQASFIALRSDKPATQIIRERPGDTPAAEPEKGAKRKAAKASGKPVIAGVTISNPQRVIDPESGITKLELAEFYAAIADWLLPFLNNRPVSLLRAPEGVGGEQFFQKHAERLAIPNIKHLDQALDPGHARLMEIDSLPALVGAAQMGCIEFHTWGATSDRIETPDHFVLDLDPDPALPWRSMLEATQLTLTVLDELGLQAFLKTSGGKGIHIIVPLARRADWDTVKAFAKAVAQFMARQLPERFTATSGPKNRVGKIFLDYLRNGRGASTVAAYSVRARPGLPVSVPIARDELAGLRSAGQWTVGNLQQRLEELEQDPWEGYANRQRITRAMWRRLGADAP</sequence>
<dbReference type="HOGENOM" id="CLU_008325_0_0_6"/>
<keyword evidence="10" id="KW-0378">Hydrolase</keyword>
<keyword evidence="18" id="KW-0511">Multifunctional enzyme</keyword>
<evidence type="ECO:0000313" key="24">
    <source>
        <dbReference type="Proteomes" id="UP000053902"/>
    </source>
</evidence>
<dbReference type="InterPro" id="IPR014145">
    <property type="entry name" value="LigD_pol_dom"/>
</dbReference>
<reference evidence="23 24" key="1">
    <citation type="submission" date="2014-07" db="EMBL/GenBank/DDBJ databases">
        <authorList>
            <person name="Urmite Genomes Urmite Genomes"/>
        </authorList>
    </citation>
    <scope>NUCLEOTIDE SEQUENCE [LARGE SCALE GENOMIC DNA]</scope>
    <source>
        <strain evidence="23 24">20_BN</strain>
    </source>
</reference>
<dbReference type="Gene3D" id="3.30.470.30">
    <property type="entry name" value="DNA ligase/mRNA capping enzyme"/>
    <property type="match status" value="1"/>
</dbReference>
<keyword evidence="11" id="KW-0269">Exonuclease</keyword>
<dbReference type="CDD" id="cd07971">
    <property type="entry name" value="OBF_DNA_ligase_LigD"/>
    <property type="match status" value="1"/>
</dbReference>
<dbReference type="CDD" id="cd04862">
    <property type="entry name" value="PaeLigD_Pol_like"/>
    <property type="match status" value="1"/>
</dbReference>
<keyword evidence="6" id="KW-0540">Nuclease</keyword>
<dbReference type="Gene3D" id="3.90.920.10">
    <property type="entry name" value="DNA primase, PRIM domain"/>
    <property type="match status" value="1"/>
</dbReference>
<evidence type="ECO:0000256" key="21">
    <source>
        <dbReference type="SAM" id="MobiDB-lite"/>
    </source>
</evidence>
<dbReference type="NCBIfam" id="TIGR02776">
    <property type="entry name" value="NHEJ_ligase_prk"/>
    <property type="match status" value="1"/>
</dbReference>
<dbReference type="NCBIfam" id="TIGR02777">
    <property type="entry name" value="LigD_PE_dom"/>
    <property type="match status" value="1"/>
</dbReference>
<dbReference type="SUPFAM" id="SSF50249">
    <property type="entry name" value="Nucleic acid-binding proteins"/>
    <property type="match status" value="1"/>
</dbReference>
<evidence type="ECO:0000256" key="14">
    <source>
        <dbReference type="ARBA" id="ARBA00023125"/>
    </source>
</evidence>
<keyword evidence="4" id="KW-0808">Transferase</keyword>
<dbReference type="Pfam" id="PF21686">
    <property type="entry name" value="LigD_Prim-Pol"/>
    <property type="match status" value="1"/>
</dbReference>
<evidence type="ECO:0000256" key="20">
    <source>
        <dbReference type="ARBA" id="ARBA00034003"/>
    </source>
</evidence>
<dbReference type="GO" id="GO:0006310">
    <property type="term" value="P:DNA recombination"/>
    <property type="evidence" value="ECO:0007669"/>
    <property type="project" value="UniProtKB-KW"/>
</dbReference>
<feature type="region of interest" description="Disordered" evidence="21">
    <location>
        <begin position="519"/>
        <end position="540"/>
    </location>
</feature>
<evidence type="ECO:0000256" key="8">
    <source>
        <dbReference type="ARBA" id="ARBA00022741"/>
    </source>
</evidence>
<dbReference type="OrthoDB" id="9802472at2"/>
<dbReference type="Proteomes" id="UP000053902">
    <property type="component" value="Unassembled WGS sequence"/>
</dbReference>
<dbReference type="RefSeq" id="WP_037022083.1">
    <property type="nucleotide sequence ID" value="NZ_CCSF01000001.1"/>
</dbReference>
<dbReference type="InterPro" id="IPR012309">
    <property type="entry name" value="DNA_ligase_ATP-dep_C"/>
</dbReference>
<dbReference type="AlphaFoldDB" id="A0A078LQ29"/>
<proteinExistence type="predicted"/>
<evidence type="ECO:0000256" key="11">
    <source>
        <dbReference type="ARBA" id="ARBA00022839"/>
    </source>
</evidence>
<feature type="region of interest" description="Disordered" evidence="21">
    <location>
        <begin position="1"/>
        <end position="32"/>
    </location>
</feature>
<keyword evidence="15" id="KW-0233">DNA recombination</keyword>
<dbReference type="Pfam" id="PF01068">
    <property type="entry name" value="DNA_ligase_A_M"/>
    <property type="match status" value="1"/>
</dbReference>
<dbReference type="NCBIfam" id="TIGR02779">
    <property type="entry name" value="NHEJ_ligase_lig"/>
    <property type="match status" value="1"/>
</dbReference>
<name>A0A078LQ29_9PSED</name>
<dbReference type="GO" id="GO:0003910">
    <property type="term" value="F:DNA ligase (ATP) activity"/>
    <property type="evidence" value="ECO:0007669"/>
    <property type="project" value="UniProtKB-EC"/>
</dbReference>
<keyword evidence="17" id="KW-0464">Manganese</keyword>
<dbReference type="CDD" id="cd07906">
    <property type="entry name" value="Adenylation_DNA_ligase_LigD_LigC"/>
    <property type="match status" value="1"/>
</dbReference>
<evidence type="ECO:0000256" key="12">
    <source>
        <dbReference type="ARBA" id="ARBA00022840"/>
    </source>
</evidence>
<keyword evidence="14" id="KW-0238">DNA-binding</keyword>
<comment type="catalytic activity">
    <reaction evidence="20">
        <text>ATP + (deoxyribonucleotide)n-3'-hydroxyl + 5'-phospho-(deoxyribonucleotide)m = (deoxyribonucleotide)n+m + AMP + diphosphate.</text>
        <dbReference type="EC" id="6.5.1.1"/>
    </reaction>
</comment>
<evidence type="ECO:0000313" key="23">
    <source>
        <dbReference type="EMBL" id="CDZ93224.1"/>
    </source>
</evidence>
<evidence type="ECO:0000256" key="4">
    <source>
        <dbReference type="ARBA" id="ARBA00022679"/>
    </source>
</evidence>
<keyword evidence="13" id="KW-0239">DNA-directed DNA polymerase</keyword>
<evidence type="ECO:0000256" key="18">
    <source>
        <dbReference type="ARBA" id="ARBA00023268"/>
    </source>
</evidence>
<feature type="region of interest" description="Disordered" evidence="21">
    <location>
        <begin position="186"/>
        <end position="205"/>
    </location>
</feature>
<dbReference type="Gene3D" id="3.30.1490.70">
    <property type="match status" value="1"/>
</dbReference>
<dbReference type="GO" id="GO:0004527">
    <property type="term" value="F:exonuclease activity"/>
    <property type="evidence" value="ECO:0007669"/>
    <property type="project" value="UniProtKB-KW"/>
</dbReference>
<evidence type="ECO:0000256" key="2">
    <source>
        <dbReference type="ARBA" id="ARBA00012727"/>
    </source>
</evidence>
<feature type="compositionally biased region" description="Basic and acidic residues" evidence="21">
    <location>
        <begin position="519"/>
        <end position="533"/>
    </location>
</feature>
<keyword evidence="3 23" id="KW-0436">Ligase</keyword>
<keyword evidence="8" id="KW-0547">Nucleotide-binding</keyword>
<evidence type="ECO:0000256" key="13">
    <source>
        <dbReference type="ARBA" id="ARBA00022932"/>
    </source>
</evidence>
<accession>A0A078LQ29</accession>
<dbReference type="Gene3D" id="2.40.50.140">
    <property type="entry name" value="Nucleic acid-binding proteins"/>
    <property type="match status" value="1"/>
</dbReference>
<keyword evidence="7" id="KW-0479">Metal-binding</keyword>
<dbReference type="InterPro" id="IPR012310">
    <property type="entry name" value="DNA_ligase_ATP-dep_cent"/>
</dbReference>
<evidence type="ECO:0000256" key="19">
    <source>
        <dbReference type="ARBA" id="ARBA00029943"/>
    </source>
</evidence>
<gene>
    <name evidence="23" type="primary">ligD</name>
    <name evidence="23" type="ORF">BN1079_00511</name>
</gene>
<evidence type="ECO:0000256" key="17">
    <source>
        <dbReference type="ARBA" id="ARBA00023211"/>
    </source>
</evidence>
<dbReference type="PROSITE" id="PS50160">
    <property type="entry name" value="DNA_LIGASE_A3"/>
    <property type="match status" value="1"/>
</dbReference>
<dbReference type="Pfam" id="PF13298">
    <property type="entry name" value="LigD_N"/>
    <property type="match status" value="1"/>
</dbReference>
<dbReference type="NCBIfam" id="NF004628">
    <property type="entry name" value="PRK05972.1"/>
    <property type="match status" value="1"/>
</dbReference>
<dbReference type="InterPro" id="IPR014144">
    <property type="entry name" value="LigD_PE_domain"/>
</dbReference>
<protein>
    <recommendedName>
        <fullName evidence="2">DNA ligase (ATP)</fullName>
        <ecNumber evidence="2">6.5.1.1</ecNumber>
    </recommendedName>
    <alternativeName>
        <fullName evidence="19">NHEJ DNA polymerase</fullName>
    </alternativeName>
</protein>
<comment type="cofactor">
    <cofactor evidence="1">
        <name>Mn(2+)</name>
        <dbReference type="ChEBI" id="CHEBI:29035"/>
    </cofactor>
</comment>
<dbReference type="Pfam" id="PF04679">
    <property type="entry name" value="DNA_ligase_A_C"/>
    <property type="match status" value="1"/>
</dbReference>